<dbReference type="InterPro" id="IPR037069">
    <property type="entry name" value="AcylCoA_DH/ox_N_sf"/>
</dbReference>
<dbReference type="GO" id="GO:0005737">
    <property type="term" value="C:cytoplasm"/>
    <property type="evidence" value="ECO:0007669"/>
    <property type="project" value="TreeGrafter"/>
</dbReference>
<dbReference type="InterPro" id="IPR054617">
    <property type="entry name" value="HsaA"/>
</dbReference>
<accession>A0A173LLN5</accession>
<dbReference type="RefSeq" id="WP_067474557.1">
    <property type="nucleotide sequence ID" value="NZ_CP015961.1"/>
</dbReference>
<gene>
    <name evidence="5" type="ORF">BJL86_0698</name>
</gene>
<dbReference type="Gene3D" id="2.40.110.10">
    <property type="entry name" value="Butyryl-CoA Dehydrogenase, subunit A, domain 2"/>
    <property type="match status" value="1"/>
</dbReference>
<evidence type="ECO:0000259" key="3">
    <source>
        <dbReference type="Pfam" id="PF02771"/>
    </source>
</evidence>
<dbReference type="GO" id="GO:0003995">
    <property type="term" value="F:acyl-CoA dehydrogenase activity"/>
    <property type="evidence" value="ECO:0007669"/>
    <property type="project" value="TreeGrafter"/>
</dbReference>
<keyword evidence="1" id="KW-0560">Oxidoreductase</keyword>
<name>A0A173LLN5_9ACTN</name>
<dbReference type="Proteomes" id="UP000186104">
    <property type="component" value="Chromosome"/>
</dbReference>
<feature type="domain" description="Acyl-CoA dehydrogenase/oxidase N-terminal" evidence="3">
    <location>
        <begin position="29"/>
        <end position="112"/>
    </location>
</feature>
<dbReference type="GO" id="GO:0050660">
    <property type="term" value="F:flavin adenine dinucleotide binding"/>
    <property type="evidence" value="ECO:0007669"/>
    <property type="project" value="InterPro"/>
</dbReference>
<dbReference type="GO" id="GO:0033539">
    <property type="term" value="P:fatty acid beta-oxidation using acyl-CoA dehydrogenase"/>
    <property type="evidence" value="ECO:0007669"/>
    <property type="project" value="TreeGrafter"/>
</dbReference>
<sequence length="398" mass="44013">MATLLESSSSGVSHEVLDRIDALLDGFRERAQETEDLRKVHPKNIEELEEAGFFKLVQPKQWGGYEADMEVFYTAARNIASACPSTGWCASIVGIHNWHLALFPQQAQEDVWGEDPNVRISSSYAPMGAAKKTDKGLVLNGRWSWSSGCQHATWVFVGGPVLDENDKMIDFCTFLVAGDQYEIDDVWHVAGLKGTGSNDIVVSDALIPSHRVLSFGDMGKGTSPGLERNDNPIYKMPWGTVHPTTISTPIVGMAFGCYDVHREHQRDRVRAAFGTKVKDDPFAKVRLAEAAGDIDAAWLQLMRNVREEQALIEGGGTPDMDLRTRARRDQVRATQRSIDAIGLLFQNSGARALQDTSPIQRFWRDANAGRVHAANEATKAFISYGQNEFGEKVTDSMV</sequence>
<dbReference type="SUPFAM" id="SSF47203">
    <property type="entry name" value="Acyl-CoA dehydrogenase C-terminal domain-like"/>
    <property type="match status" value="1"/>
</dbReference>
<keyword evidence="5" id="KW-0503">Monooxygenase</keyword>
<evidence type="ECO:0000259" key="4">
    <source>
        <dbReference type="Pfam" id="PF08028"/>
    </source>
</evidence>
<dbReference type="EMBL" id="CP015961">
    <property type="protein sequence ID" value="ANI91500.1"/>
    <property type="molecule type" value="Genomic_DNA"/>
</dbReference>
<dbReference type="OrthoDB" id="3404950at2"/>
<dbReference type="Gene3D" id="1.20.140.10">
    <property type="entry name" value="Butyryl-CoA Dehydrogenase, subunit A, domain 3"/>
    <property type="match status" value="1"/>
</dbReference>
<dbReference type="KEGG" id="dtm:BJL86_0698"/>
<evidence type="ECO:0000256" key="2">
    <source>
        <dbReference type="ARBA" id="ARBA00049661"/>
    </source>
</evidence>
<protein>
    <submittedName>
        <fullName evidence="5">Flavin-dependent monooxygenase, oxygenase subunit HsaA</fullName>
    </submittedName>
</protein>
<dbReference type="Pfam" id="PF02771">
    <property type="entry name" value="Acyl-CoA_dh_N"/>
    <property type="match status" value="1"/>
</dbReference>
<dbReference type="InterPro" id="IPR036250">
    <property type="entry name" value="AcylCo_DH-like_C"/>
</dbReference>
<comment type="similarity">
    <text evidence="2">Belongs to the HpaH/HsaA monooxygenase family.</text>
</comment>
<dbReference type="InterPro" id="IPR009100">
    <property type="entry name" value="AcylCoA_DH/oxidase_NM_dom_sf"/>
</dbReference>
<evidence type="ECO:0000313" key="6">
    <source>
        <dbReference type="Proteomes" id="UP000186104"/>
    </source>
</evidence>
<dbReference type="Pfam" id="PF08028">
    <property type="entry name" value="Acyl-CoA_dh_2"/>
    <property type="match status" value="1"/>
</dbReference>
<dbReference type="AlphaFoldDB" id="A0A173LLN5"/>
<dbReference type="InterPro" id="IPR050741">
    <property type="entry name" value="Acyl-CoA_dehydrogenase"/>
</dbReference>
<dbReference type="NCBIfam" id="NF045629">
    <property type="entry name" value="monooxsub_HsaA"/>
    <property type="match status" value="1"/>
</dbReference>
<evidence type="ECO:0000313" key="5">
    <source>
        <dbReference type="EMBL" id="ANI91500.1"/>
    </source>
</evidence>
<keyword evidence="6" id="KW-1185">Reference proteome</keyword>
<dbReference type="PANTHER" id="PTHR48083">
    <property type="entry name" value="MEDIUM-CHAIN SPECIFIC ACYL-COA DEHYDROGENASE, MITOCHONDRIAL-RELATED"/>
    <property type="match status" value="1"/>
</dbReference>
<dbReference type="InterPro" id="IPR013786">
    <property type="entry name" value="AcylCoA_DH/ox_N"/>
</dbReference>
<reference evidence="5 6" key="1">
    <citation type="submission" date="2016-06" db="EMBL/GenBank/DDBJ databases">
        <title>Complete genome sequence of a saline-alkali tolerant type strain Dietzia timorensis ID05-A0528T.</title>
        <authorList>
            <person name="Wu X."/>
        </authorList>
    </citation>
    <scope>NUCLEOTIDE SEQUENCE [LARGE SCALE GENOMIC DNA]</scope>
    <source>
        <strain evidence="5 6">ID05-A0528</strain>
    </source>
</reference>
<proteinExistence type="inferred from homology"/>
<dbReference type="CDD" id="cd01159">
    <property type="entry name" value="NcnH"/>
    <property type="match status" value="1"/>
</dbReference>
<dbReference type="InterPro" id="IPR046373">
    <property type="entry name" value="Acyl-CoA_Oxase/DH_mid-dom_sf"/>
</dbReference>
<dbReference type="PIRSF" id="PIRSF016578">
    <property type="entry name" value="HsaA"/>
    <property type="match status" value="1"/>
</dbReference>
<dbReference type="GO" id="GO:0016712">
    <property type="term" value="F:oxidoreductase activity, acting on paired donors, with incorporation or reduction of molecular oxygen, reduced flavin or flavoprotein as one donor, and incorporation of one atom of oxygen"/>
    <property type="evidence" value="ECO:0007669"/>
    <property type="project" value="TreeGrafter"/>
</dbReference>
<evidence type="ECO:0000256" key="1">
    <source>
        <dbReference type="ARBA" id="ARBA00023002"/>
    </source>
</evidence>
<dbReference type="Gene3D" id="1.10.540.10">
    <property type="entry name" value="Acyl-CoA dehydrogenase/oxidase, N-terminal domain"/>
    <property type="match status" value="1"/>
</dbReference>
<dbReference type="STRING" id="499555.BJL86_0698"/>
<organism evidence="5 6">
    <name type="scientific">Dietzia timorensis</name>
    <dbReference type="NCBI Taxonomy" id="499555"/>
    <lineage>
        <taxon>Bacteria</taxon>
        <taxon>Bacillati</taxon>
        <taxon>Actinomycetota</taxon>
        <taxon>Actinomycetes</taxon>
        <taxon>Mycobacteriales</taxon>
        <taxon>Dietziaceae</taxon>
        <taxon>Dietzia</taxon>
    </lineage>
</organism>
<dbReference type="PANTHER" id="PTHR48083:SF19">
    <property type="entry name" value="FLAVIN-DEPENDENT MONOOXYGENASE, OXYGENASE SUBUNIT HSAA"/>
    <property type="match status" value="1"/>
</dbReference>
<dbReference type="InterPro" id="IPR013107">
    <property type="entry name" value="Acyl-CoA_DH_C"/>
</dbReference>
<dbReference type="SUPFAM" id="SSF56645">
    <property type="entry name" value="Acyl-CoA dehydrogenase NM domain-like"/>
    <property type="match status" value="1"/>
</dbReference>
<feature type="domain" description="Acyl-CoA dehydrogenase C-terminal" evidence="4">
    <location>
        <begin position="245"/>
        <end position="375"/>
    </location>
</feature>